<organism evidence="6 7">
    <name type="scientific">Flavobacterium panici</name>
    <dbReference type="NCBI Taxonomy" id="2654843"/>
    <lineage>
        <taxon>Bacteria</taxon>
        <taxon>Pseudomonadati</taxon>
        <taxon>Bacteroidota</taxon>
        <taxon>Flavobacteriia</taxon>
        <taxon>Flavobacteriales</taxon>
        <taxon>Flavobacteriaceae</taxon>
        <taxon>Flavobacterium</taxon>
    </lineage>
</organism>
<gene>
    <name evidence="6" type="ORF">FLAPXU55_03755</name>
</gene>
<name>A0A9N8J6C7_9FLAO</name>
<keyword evidence="3" id="KW-0677">Repeat</keyword>
<evidence type="ECO:0000259" key="4">
    <source>
        <dbReference type="Pfam" id="PF18962"/>
    </source>
</evidence>
<dbReference type="Pfam" id="PF24595">
    <property type="entry name" value="DUF7619"/>
    <property type="match status" value="1"/>
</dbReference>
<dbReference type="SUPFAM" id="SSF52058">
    <property type="entry name" value="L domain-like"/>
    <property type="match status" value="1"/>
</dbReference>
<dbReference type="InterPro" id="IPR052574">
    <property type="entry name" value="CDIRP"/>
</dbReference>
<dbReference type="InterPro" id="IPR026444">
    <property type="entry name" value="Secre_tail"/>
</dbReference>
<dbReference type="NCBIfam" id="TIGR04183">
    <property type="entry name" value="Por_Secre_tail"/>
    <property type="match status" value="1"/>
</dbReference>
<dbReference type="InterPro" id="IPR047589">
    <property type="entry name" value="DUF11_rpt"/>
</dbReference>
<comment type="caution">
    <text evidence="6">The sequence shown here is derived from an EMBL/GenBank/DDBJ whole genome shotgun (WGS) entry which is preliminary data.</text>
</comment>
<dbReference type="NCBIfam" id="TIGR01451">
    <property type="entry name" value="B_ant_repeat"/>
    <property type="match status" value="1"/>
</dbReference>
<dbReference type="InterPro" id="IPR055353">
    <property type="entry name" value="DUF7619"/>
</dbReference>
<feature type="domain" description="Secretion system C-terminal sorting" evidence="4">
    <location>
        <begin position="582"/>
        <end position="652"/>
    </location>
</feature>
<dbReference type="Proteomes" id="UP000533639">
    <property type="component" value="Unassembled WGS sequence"/>
</dbReference>
<protein>
    <submittedName>
        <fullName evidence="6">T9SS type A sorting domain-containing protein</fullName>
    </submittedName>
</protein>
<keyword evidence="1" id="KW-0433">Leucine-rich repeat</keyword>
<evidence type="ECO:0000313" key="6">
    <source>
        <dbReference type="EMBL" id="CAC9976032.1"/>
    </source>
</evidence>
<dbReference type="PANTHER" id="PTHR47566:SF1">
    <property type="entry name" value="PROTEIN NUD1"/>
    <property type="match status" value="1"/>
</dbReference>
<dbReference type="GO" id="GO:0035591">
    <property type="term" value="F:signaling adaptor activity"/>
    <property type="evidence" value="ECO:0007669"/>
    <property type="project" value="TreeGrafter"/>
</dbReference>
<evidence type="ECO:0000256" key="2">
    <source>
        <dbReference type="ARBA" id="ARBA00022729"/>
    </source>
</evidence>
<evidence type="ECO:0000256" key="1">
    <source>
        <dbReference type="ARBA" id="ARBA00022614"/>
    </source>
</evidence>
<feature type="domain" description="DUF7619" evidence="5">
    <location>
        <begin position="434"/>
        <end position="564"/>
    </location>
</feature>
<keyword evidence="2" id="KW-0732">Signal</keyword>
<accession>A0A9N8J6C7</accession>
<evidence type="ECO:0000259" key="5">
    <source>
        <dbReference type="Pfam" id="PF24595"/>
    </source>
</evidence>
<evidence type="ECO:0000256" key="3">
    <source>
        <dbReference type="ARBA" id="ARBA00022737"/>
    </source>
</evidence>
<keyword evidence="7" id="KW-1185">Reference proteome</keyword>
<dbReference type="PANTHER" id="PTHR47566">
    <property type="match status" value="1"/>
</dbReference>
<reference evidence="6 7" key="1">
    <citation type="submission" date="2020-06" db="EMBL/GenBank/DDBJ databases">
        <authorList>
            <person name="Criscuolo A."/>
        </authorList>
    </citation>
    <scope>NUCLEOTIDE SEQUENCE [LARGE SCALE GENOMIC DNA]</scope>
    <source>
        <strain evidence="6">PXU-55</strain>
    </source>
</reference>
<sequence length="654" mass="72706">MRGLKSLADLNCAVNKITSLNVSGLVNLQGINCSHNELTSLDISNLTNLKIVQSYNNHLTSINTTGSTEIFNLYCEFNELTSIDVSTLKNLDRFYCTNNKISSLDFSNNIKMRYLQCENNNLSTLELSHISILETLKCDYNLPLSTIFVKKGSVLGGAFTFSFCPNLEYICVDEEGVLRAENLVKEYGYKNCNVSSYCSFVPGGKFYTIKGNNKVNIDNTECNASNSLIPNLKYNITNGNAAWGVISDGSGNYQIPVQAGTYTITPILANPDYFTITPESIKLKFPANDDFIIQNFCVGLKNPKADLEVSIIPLGAARPGFDAKYKITYKNKGNFKQDGVVDLVFNDAILDLVESTPLVNEQTANKLSWSFTNLKPFEARDINIILNLNSPTEIPAVNNNDILIYTVNIASNQVDVTPLDNSFALRQTVVGSFDPNDKTCLEGDVIKPELIGEYVHYLIRFENTGTYPAENIVVKDLIDLSKFDISTLVPTGASHSCVTKISNGNKVEFIFEKINLPFDDAHNDGYIAFKIKTLPTLKVGDSFTNEANIYFDYNFPILTNKAISTFKTLGTQDFEFSNYFNIYPNPVKDVLNISVNNTIEIKTLNIYDILGQLIITVPNAEKTSNIDVSRLQAGNYILQVKTNKGISSSKFIKY</sequence>
<dbReference type="EMBL" id="CAIJDE010000058">
    <property type="protein sequence ID" value="CAC9976032.1"/>
    <property type="molecule type" value="Genomic_DNA"/>
</dbReference>
<proteinExistence type="predicted"/>
<dbReference type="Gene3D" id="3.80.10.10">
    <property type="entry name" value="Ribonuclease Inhibitor"/>
    <property type="match status" value="1"/>
</dbReference>
<dbReference type="InterPro" id="IPR032675">
    <property type="entry name" value="LRR_dom_sf"/>
</dbReference>
<evidence type="ECO:0000313" key="7">
    <source>
        <dbReference type="Proteomes" id="UP000533639"/>
    </source>
</evidence>
<dbReference type="AlphaFoldDB" id="A0A9N8J6C7"/>
<dbReference type="Pfam" id="PF18962">
    <property type="entry name" value="Por_Secre_tail"/>
    <property type="match status" value="1"/>
</dbReference>